<feature type="chain" id="PRO_5042061880" description="Peptidoglycan recognition protein family domain-containing protein" evidence="1">
    <location>
        <begin position="29"/>
        <end position="224"/>
    </location>
</feature>
<evidence type="ECO:0000256" key="1">
    <source>
        <dbReference type="SAM" id="SignalP"/>
    </source>
</evidence>
<dbReference type="SUPFAM" id="SSF55846">
    <property type="entry name" value="N-acetylmuramoyl-L-alanine amidase-like"/>
    <property type="match status" value="1"/>
</dbReference>
<proteinExistence type="predicted"/>
<feature type="domain" description="Peptidoglycan recognition protein family" evidence="2">
    <location>
        <begin position="95"/>
        <end position="209"/>
    </location>
</feature>
<feature type="signal peptide" evidence="1">
    <location>
        <begin position="1"/>
        <end position="28"/>
    </location>
</feature>
<dbReference type="AlphaFoldDB" id="A0AAD9IXQ7"/>
<dbReference type="InterPro" id="IPR036505">
    <property type="entry name" value="Amidase/PGRP_sf"/>
</dbReference>
<name>A0AAD9IXQ7_9ANNE</name>
<dbReference type="Gene3D" id="3.40.80.10">
    <property type="entry name" value="Peptidoglycan recognition protein-like"/>
    <property type="match status" value="1"/>
</dbReference>
<evidence type="ECO:0000259" key="2">
    <source>
        <dbReference type="SMART" id="SM00701"/>
    </source>
</evidence>
<comment type="caution">
    <text evidence="3">The sequence shown here is derived from an EMBL/GenBank/DDBJ whole genome shotgun (WGS) entry which is preliminary data.</text>
</comment>
<accession>A0AAD9IXQ7</accession>
<protein>
    <recommendedName>
        <fullName evidence="2">Peptidoglycan recognition protein family domain-containing protein</fullName>
    </recommendedName>
</protein>
<gene>
    <name evidence="3" type="ORF">LSH36_979g01000</name>
</gene>
<dbReference type="InterPro" id="IPR015510">
    <property type="entry name" value="PGRP"/>
</dbReference>
<organism evidence="3 4">
    <name type="scientific">Paralvinella palmiformis</name>
    <dbReference type="NCBI Taxonomy" id="53620"/>
    <lineage>
        <taxon>Eukaryota</taxon>
        <taxon>Metazoa</taxon>
        <taxon>Spiralia</taxon>
        <taxon>Lophotrochozoa</taxon>
        <taxon>Annelida</taxon>
        <taxon>Polychaeta</taxon>
        <taxon>Sedentaria</taxon>
        <taxon>Canalipalpata</taxon>
        <taxon>Terebellida</taxon>
        <taxon>Terebelliformia</taxon>
        <taxon>Alvinellidae</taxon>
        <taxon>Paralvinella</taxon>
    </lineage>
</organism>
<dbReference type="EMBL" id="JAODUP010000979">
    <property type="protein sequence ID" value="KAK2142258.1"/>
    <property type="molecule type" value="Genomic_DNA"/>
</dbReference>
<dbReference type="GO" id="GO:0009253">
    <property type="term" value="P:peptidoglycan catabolic process"/>
    <property type="evidence" value="ECO:0007669"/>
    <property type="project" value="InterPro"/>
</dbReference>
<evidence type="ECO:0000313" key="4">
    <source>
        <dbReference type="Proteomes" id="UP001208570"/>
    </source>
</evidence>
<dbReference type="InterPro" id="IPR006619">
    <property type="entry name" value="PGRP_domain_met/bac"/>
</dbReference>
<dbReference type="SMART" id="SM00701">
    <property type="entry name" value="PGRP"/>
    <property type="match status" value="1"/>
</dbReference>
<evidence type="ECO:0000313" key="3">
    <source>
        <dbReference type="EMBL" id="KAK2142258.1"/>
    </source>
</evidence>
<dbReference type="GO" id="GO:0008745">
    <property type="term" value="F:N-acetylmuramoyl-L-alanine amidase activity"/>
    <property type="evidence" value="ECO:0007669"/>
    <property type="project" value="InterPro"/>
</dbReference>
<keyword evidence="4" id="KW-1185">Reference proteome</keyword>
<dbReference type="PANTHER" id="PTHR11022">
    <property type="entry name" value="PEPTIDOGLYCAN RECOGNITION PROTEIN"/>
    <property type="match status" value="1"/>
</dbReference>
<keyword evidence="1" id="KW-0732">Signal</keyword>
<dbReference type="PANTHER" id="PTHR11022:SF41">
    <property type="entry name" value="PEPTIDOGLYCAN-RECOGNITION PROTEIN LC-RELATED"/>
    <property type="match status" value="1"/>
</dbReference>
<reference evidence="3" key="1">
    <citation type="journal article" date="2023" name="Mol. Biol. Evol.">
        <title>Third-Generation Sequencing Reveals the Adaptive Role of the Epigenome in Three Deep-Sea Polychaetes.</title>
        <authorList>
            <person name="Perez M."/>
            <person name="Aroh O."/>
            <person name="Sun Y."/>
            <person name="Lan Y."/>
            <person name="Juniper S.K."/>
            <person name="Young C.R."/>
            <person name="Angers B."/>
            <person name="Qian P.Y."/>
        </authorList>
    </citation>
    <scope>NUCLEOTIDE SEQUENCE</scope>
    <source>
        <strain evidence="3">P08H-3</strain>
    </source>
</reference>
<sequence>MGVIMLSLKAVLFCSVAVVTLFPQEANAWGSHRIRIPWIPIIRLPPIRLPRTDPICLNVNLKQLLPIEKITCDDSSSTILMSSTTTSGTPVDPCSVITSRSEWGAPSIGDGDQLHLPLDMIAIYLRGHNCSTKQECTAEAKQLYTEKENYNFMIGGDGTVFEGRGWYKFSDHYFSYGRVEYGVAFIGESISQKMYLSFLYWITCGTSGEMLPNNITDENLISRF</sequence>
<dbReference type="GO" id="GO:0008270">
    <property type="term" value="F:zinc ion binding"/>
    <property type="evidence" value="ECO:0007669"/>
    <property type="project" value="InterPro"/>
</dbReference>
<dbReference type="Proteomes" id="UP001208570">
    <property type="component" value="Unassembled WGS sequence"/>
</dbReference>